<dbReference type="InterPro" id="IPR010870">
    <property type="entry name" value="Porin_O/P"/>
</dbReference>
<dbReference type="Pfam" id="PF07396">
    <property type="entry name" value="Porin_O_P"/>
    <property type="match status" value="1"/>
</dbReference>
<name>A0A7W9SWB1_ARMRO</name>
<dbReference type="EMBL" id="JACHGW010000012">
    <property type="protein sequence ID" value="MBB6054035.1"/>
    <property type="molecule type" value="Genomic_DNA"/>
</dbReference>
<comment type="caution">
    <text evidence="1">The sequence shown here is derived from an EMBL/GenBank/DDBJ whole genome shotgun (WGS) entry which is preliminary data.</text>
</comment>
<dbReference type="RefSeq" id="WP_184204116.1">
    <property type="nucleotide sequence ID" value="NZ_JACHGW010000012.1"/>
</dbReference>
<evidence type="ECO:0000313" key="2">
    <source>
        <dbReference type="Proteomes" id="UP000520814"/>
    </source>
</evidence>
<reference evidence="1 2" key="1">
    <citation type="submission" date="2020-08" db="EMBL/GenBank/DDBJ databases">
        <title>Genomic Encyclopedia of Type Strains, Phase IV (KMG-IV): sequencing the most valuable type-strain genomes for metagenomic binning, comparative biology and taxonomic classification.</title>
        <authorList>
            <person name="Goeker M."/>
        </authorList>
    </citation>
    <scope>NUCLEOTIDE SEQUENCE [LARGE SCALE GENOMIC DNA]</scope>
    <source>
        <strain evidence="1 2">DSM 23562</strain>
    </source>
</reference>
<proteinExistence type="predicted"/>
<dbReference type="Gene3D" id="2.40.160.10">
    <property type="entry name" value="Porin"/>
    <property type="match status" value="1"/>
</dbReference>
<dbReference type="Proteomes" id="UP000520814">
    <property type="component" value="Unassembled WGS sequence"/>
</dbReference>
<keyword evidence="2" id="KW-1185">Reference proteome</keyword>
<evidence type="ECO:0000313" key="1">
    <source>
        <dbReference type="EMBL" id="MBB6054035.1"/>
    </source>
</evidence>
<sequence>MSPDVPPVHVVSYAQLRATAGDGIGSYGSVRRFRVNLSTEPTQSERWFVQLFTKENNQSPTDGELWLHDVSWRKKTLQGTWTVGQLRPPFSLQRLTIDRELLVPDRATASDLLSPVGGLGRSFGREIGVQFDGKPHQGLTYSLGLFRGSGALQQVGAGTGGLLWVGRATQQLGSVQWGGSLAVRHNSSRDFSKVFAGAKNFNGWDTRAGLDVLAHQGPWRGSAEYLVGKLDGSVKRRAEGGYADVVRKLTPSTELVAQVQTYSPDIGTNGLTLGVNVIPSDKRNRIQLDYIVQRQHRVELQYQYFLFGK</sequence>
<accession>A0A7W9SWB1</accession>
<gene>
    <name evidence="1" type="ORF">HNQ39_005882</name>
</gene>
<organism evidence="1 2">
    <name type="scientific">Armatimonas rosea</name>
    <dbReference type="NCBI Taxonomy" id="685828"/>
    <lineage>
        <taxon>Bacteria</taxon>
        <taxon>Bacillati</taxon>
        <taxon>Armatimonadota</taxon>
        <taxon>Armatimonadia</taxon>
        <taxon>Armatimonadales</taxon>
        <taxon>Armatimonadaceae</taxon>
        <taxon>Armatimonas</taxon>
    </lineage>
</organism>
<evidence type="ECO:0008006" key="3">
    <source>
        <dbReference type="Google" id="ProtNLM"/>
    </source>
</evidence>
<dbReference type="AlphaFoldDB" id="A0A7W9SWB1"/>
<dbReference type="InterPro" id="IPR023614">
    <property type="entry name" value="Porin_dom_sf"/>
</dbReference>
<protein>
    <recommendedName>
        <fullName evidence="3">Porin</fullName>
    </recommendedName>
</protein>
<dbReference type="SUPFAM" id="SSF56935">
    <property type="entry name" value="Porins"/>
    <property type="match status" value="1"/>
</dbReference>